<dbReference type="GeneID" id="181848"/>
<organism evidence="7 8">
    <name type="scientific">Caenorhabditis elegans</name>
    <dbReference type="NCBI Taxonomy" id="6239"/>
    <lineage>
        <taxon>Eukaryota</taxon>
        <taxon>Metazoa</taxon>
        <taxon>Ecdysozoa</taxon>
        <taxon>Nematoda</taxon>
        <taxon>Chromadorea</taxon>
        <taxon>Rhabditida</taxon>
        <taxon>Rhabditina</taxon>
        <taxon>Rhabditomorpha</taxon>
        <taxon>Rhabditoidea</taxon>
        <taxon>Rhabditidae</taxon>
        <taxon>Peloderinae</taxon>
        <taxon>Caenorhabditis</taxon>
    </lineage>
</organism>
<dbReference type="PRINTS" id="PR00463">
    <property type="entry name" value="EP450I"/>
</dbReference>
<evidence type="ECO:0000313" key="8">
    <source>
        <dbReference type="Proteomes" id="UP000001940"/>
    </source>
</evidence>
<evidence type="ECO:0000313" key="7">
    <source>
        <dbReference type="EMBL" id="CCF23351.1"/>
    </source>
</evidence>
<comment type="similarity">
    <text evidence="1 6">Belongs to the cytochrome P450 family.</text>
</comment>
<dbReference type="GO" id="GO:0005506">
    <property type="term" value="F:iron ion binding"/>
    <property type="evidence" value="ECO:0007669"/>
    <property type="project" value="InterPro"/>
</dbReference>
<dbReference type="InterPro" id="IPR036396">
    <property type="entry name" value="Cyt_P450_sf"/>
</dbReference>
<evidence type="ECO:0000256" key="5">
    <source>
        <dbReference type="PIRSR" id="PIRSR602401-1"/>
    </source>
</evidence>
<dbReference type="InterPro" id="IPR050182">
    <property type="entry name" value="Cytochrome_P450_fam2"/>
</dbReference>
<dbReference type="Bgee" id="WBGene00015041">
    <property type="expression patterns" value="Expressed in larva and 1 other cell type or tissue"/>
</dbReference>
<dbReference type="GO" id="GO:0004497">
    <property type="term" value="F:monooxygenase activity"/>
    <property type="evidence" value="ECO:0007669"/>
    <property type="project" value="UniProtKB-KW"/>
</dbReference>
<dbReference type="ExpressionAtlas" id="H1ZUV4">
    <property type="expression patterns" value="baseline"/>
</dbReference>
<keyword evidence="2 5" id="KW-0479">Metal-binding</keyword>
<dbReference type="OrthoDB" id="2789670at2759"/>
<dbReference type="AlphaFoldDB" id="H1ZUV4"/>
<dbReference type="GO" id="GO:0016705">
    <property type="term" value="F:oxidoreductase activity, acting on paired donors, with incorporation or reduction of molecular oxygen"/>
    <property type="evidence" value="ECO:0007669"/>
    <property type="project" value="InterPro"/>
</dbReference>
<dbReference type="WormBase" id="B0213.11b">
    <property type="protein sequence ID" value="CE46874"/>
    <property type="gene ID" value="WBGene00015041"/>
    <property type="gene designation" value="cyp-34A6"/>
</dbReference>
<dbReference type="SMR" id="H1ZUV4"/>
<dbReference type="InterPro" id="IPR002401">
    <property type="entry name" value="Cyt_P450_E_grp-I"/>
</dbReference>
<keyword evidence="8" id="KW-1185">Reference proteome</keyword>
<evidence type="ECO:0000256" key="6">
    <source>
        <dbReference type="RuleBase" id="RU000461"/>
    </source>
</evidence>
<reference evidence="7 8" key="1">
    <citation type="journal article" date="1998" name="Science">
        <title>Genome sequence of the nematode C. elegans: a platform for investigating biology.</title>
        <authorList>
            <consortium name="The C. elegans sequencing consortium"/>
            <person name="Sulson J.E."/>
            <person name="Waterston R."/>
        </authorList>
    </citation>
    <scope>NUCLEOTIDE SEQUENCE [LARGE SCALE GENOMIC DNA]</scope>
    <source>
        <strain evidence="7 8">Bristol N2</strain>
    </source>
</reference>
<dbReference type="PROSITE" id="PS00086">
    <property type="entry name" value="CYTOCHROME_P450"/>
    <property type="match status" value="1"/>
</dbReference>
<dbReference type="PANTHER" id="PTHR24300">
    <property type="entry name" value="CYTOCHROME P450 508A4-RELATED"/>
    <property type="match status" value="1"/>
</dbReference>
<keyword evidence="3 5" id="KW-0408">Iron</keyword>
<evidence type="ECO:0000313" key="9">
    <source>
        <dbReference type="WormBase" id="B0213.11b"/>
    </source>
</evidence>
<proteinExistence type="inferred from homology"/>
<dbReference type="AGR" id="WB:WBGene00015041"/>
<protein>
    <submittedName>
        <fullName evidence="7">CYtochrome P450 family</fullName>
    </submittedName>
</protein>
<feature type="binding site" description="axial binding residue" evidence="5">
    <location>
        <position position="271"/>
    </location>
    <ligand>
        <name>heme</name>
        <dbReference type="ChEBI" id="CHEBI:30413"/>
    </ligand>
    <ligandPart>
        <name>Fe</name>
        <dbReference type="ChEBI" id="CHEBI:18248"/>
    </ligandPart>
</feature>
<dbReference type="GO" id="GO:0020037">
    <property type="term" value="F:heme binding"/>
    <property type="evidence" value="ECO:0007669"/>
    <property type="project" value="InterPro"/>
</dbReference>
<keyword evidence="6" id="KW-0560">Oxidoreductase</keyword>
<comment type="cofactor">
    <cofactor evidence="5">
        <name>heme</name>
        <dbReference type="ChEBI" id="CHEBI:30413"/>
    </cofactor>
</comment>
<evidence type="ECO:0000256" key="4">
    <source>
        <dbReference type="ARBA" id="ARBA00023033"/>
    </source>
</evidence>
<dbReference type="EMBL" id="BX284605">
    <property type="protein sequence ID" value="CCF23351.1"/>
    <property type="molecule type" value="Genomic_DNA"/>
</dbReference>
<dbReference type="Pfam" id="PF00067">
    <property type="entry name" value="p450"/>
    <property type="match status" value="1"/>
</dbReference>
<accession>H1ZUV4</accession>
<dbReference type="PANTHER" id="PTHR24300:SF122">
    <property type="entry name" value="CYTOCHROME P450 FAMILY"/>
    <property type="match status" value="1"/>
</dbReference>
<dbReference type="InterPro" id="IPR001128">
    <property type="entry name" value="Cyt_P450"/>
</dbReference>
<evidence type="ECO:0000256" key="2">
    <source>
        <dbReference type="ARBA" id="ARBA00022723"/>
    </source>
</evidence>
<dbReference type="RefSeq" id="NP_001380106.1">
    <property type="nucleotide sequence ID" value="NM_001392497.1"/>
</dbReference>
<dbReference type="Gene3D" id="1.10.630.10">
    <property type="entry name" value="Cytochrome P450"/>
    <property type="match status" value="1"/>
</dbReference>
<name>H1ZUV4_CAEEL</name>
<dbReference type="InterPro" id="IPR017972">
    <property type="entry name" value="Cyt_P450_CS"/>
</dbReference>
<dbReference type="PRINTS" id="PR00385">
    <property type="entry name" value="P450"/>
</dbReference>
<dbReference type="HOGENOM" id="CLU_001570_22_3_1"/>
<keyword evidence="4 6" id="KW-0503">Monooxygenase</keyword>
<evidence type="ECO:0000256" key="3">
    <source>
        <dbReference type="ARBA" id="ARBA00023004"/>
    </source>
</evidence>
<evidence type="ECO:0000256" key="1">
    <source>
        <dbReference type="ARBA" id="ARBA00010617"/>
    </source>
</evidence>
<keyword evidence="5 6" id="KW-0349">Heme</keyword>
<gene>
    <name evidence="9" type="primary">cyp-34a6</name>
    <name evidence="7" type="synonym">cyp-34A6</name>
    <name evidence="9" type="ORF">B0213.11</name>
    <name evidence="7" type="ORF">CELE_B0213.11</name>
</gene>
<sequence length="326" mass="37043">MFFDLLVGSIINQLLVSERFEQDDKEFEELKTKLTMALENSSIIEGVMPLWLLKSKFMKWRTKTTFAPFDFIYEVGQKGIQRRVAAIENGTHVLSEEGDDFVDAFIIKIEKDSKEEVESTFTLETLAVDLFDLWVAGQETTSTTLCWAFVCLMNYPEVVEKLRNELTEVTGGMRSVSLADRSSTLYLNATINEIQRIASILNVNLPRVLEEDALIDGVLVPAGTAFATQLSAMHTDDETFKNHKEFNPERFMENNNLEKKLIPFGIGKRSCPGESLARAELYLIIANIVMEYEIEPVGATPKMKTPTPFSLLKRPPSYEIRFVKRS</sequence>
<dbReference type="SUPFAM" id="SSF48264">
    <property type="entry name" value="Cytochrome P450"/>
    <property type="match status" value="1"/>
</dbReference>
<dbReference type="Proteomes" id="UP000001940">
    <property type="component" value="Chromosome V"/>
</dbReference>